<proteinExistence type="predicted"/>
<name>A0A7S0HJR3_9CRYP</name>
<evidence type="ECO:0000256" key="1">
    <source>
        <dbReference type="SAM" id="MobiDB-lite"/>
    </source>
</evidence>
<gene>
    <name evidence="2" type="ORF">HPHI1048_LOCUS8733</name>
</gene>
<feature type="region of interest" description="Disordered" evidence="1">
    <location>
        <begin position="64"/>
        <end position="129"/>
    </location>
</feature>
<feature type="compositionally biased region" description="Polar residues" evidence="1">
    <location>
        <begin position="558"/>
        <end position="570"/>
    </location>
</feature>
<reference evidence="2" key="1">
    <citation type="submission" date="2021-01" db="EMBL/GenBank/DDBJ databases">
        <authorList>
            <person name="Corre E."/>
            <person name="Pelletier E."/>
            <person name="Niang G."/>
            <person name="Scheremetjew M."/>
            <person name="Finn R."/>
            <person name="Kale V."/>
            <person name="Holt S."/>
            <person name="Cochrane G."/>
            <person name="Meng A."/>
            <person name="Brown T."/>
            <person name="Cohen L."/>
        </authorList>
    </citation>
    <scope>NUCLEOTIDE SEQUENCE</scope>
    <source>
        <strain evidence="2">CCMP325</strain>
    </source>
</reference>
<evidence type="ECO:0000313" key="2">
    <source>
        <dbReference type="EMBL" id="CAD8480933.1"/>
    </source>
</evidence>
<protein>
    <submittedName>
        <fullName evidence="2">Uncharacterized protein</fullName>
    </submittedName>
</protein>
<organism evidence="2">
    <name type="scientific">Hanusia phi</name>
    <dbReference type="NCBI Taxonomy" id="3032"/>
    <lineage>
        <taxon>Eukaryota</taxon>
        <taxon>Cryptophyceae</taxon>
        <taxon>Pyrenomonadales</taxon>
        <taxon>Geminigeraceae</taxon>
        <taxon>Hanusia</taxon>
    </lineage>
</organism>
<feature type="compositionally biased region" description="Basic and acidic residues" evidence="1">
    <location>
        <begin position="64"/>
        <end position="77"/>
    </location>
</feature>
<dbReference type="AlphaFoldDB" id="A0A7S0HJR3"/>
<feature type="region of interest" description="Disordered" evidence="1">
    <location>
        <begin position="551"/>
        <end position="570"/>
    </location>
</feature>
<sequence length="570" mass="63875">MPRSSPLAALIAISTVVILIVAAVIVQSTSKSVLEAKQHEPTLQMEINKLKRKLDKAFSKVEHQHSLNNHVSKESKKTVLSPPGAKSEVKAAGPKPTSSSQEPLHKNSLKPSTHAVAKGPSLVEKPAVESRGRILSRPSVHILAAQAANPVSVPIKPETAVARQNAGWHRHHKVLDWTAQDQKNYDRAVSHARIAERGSHVEYEPLRLKKGYLHEIEDEQEQFETQLVNLVKMLEPSYLSEALQWAESLDTRDNTMLEPIVGALEKPIVEDLDMEARARVERAVEAIASKHALTLPEKEQLRAHLMAPLLMRIRARVHAQVSKYVTRMARSIVLKTTGTNMTSENYLAALANHREKLAVPTLPENDVRFVNSIHDLQMVYKNGVIDKKEYETQKAKLLSDWLKFAVIKAGGNANEVLRLVFGGDVRGITYYGKHKKKSSVDVYKKVQMENAIASMKADRQLRISDDLVWQLVHGKAQWGAVTGCDGKWETSECKKKWDSIKDLVKKDLDKLPEGAWGETREGDNEESFTNEGANALYKRLSNDARENIWEDQRGSLPWESSQLASTRKPK</sequence>
<accession>A0A7S0HJR3</accession>
<dbReference type="EMBL" id="HBEO01012806">
    <property type="protein sequence ID" value="CAD8480933.1"/>
    <property type="molecule type" value="Transcribed_RNA"/>
</dbReference>